<evidence type="ECO:0000256" key="3">
    <source>
        <dbReference type="ARBA" id="ARBA00022475"/>
    </source>
</evidence>
<evidence type="ECO:0000256" key="5">
    <source>
        <dbReference type="ARBA" id="ARBA00022692"/>
    </source>
</evidence>
<evidence type="ECO:0000313" key="10">
    <source>
        <dbReference type="EMBL" id="OGY45019.1"/>
    </source>
</evidence>
<gene>
    <name evidence="10" type="ORF">A2744_02750</name>
</gene>
<evidence type="ECO:0000256" key="2">
    <source>
        <dbReference type="ARBA" id="ARBA00005745"/>
    </source>
</evidence>
<proteinExistence type="inferred from homology"/>
<keyword evidence="3" id="KW-1003">Cell membrane</keyword>
<evidence type="ECO:0000256" key="6">
    <source>
        <dbReference type="ARBA" id="ARBA00022989"/>
    </source>
</evidence>
<dbReference type="FunFam" id="1.20.81.30:FF:000001">
    <property type="entry name" value="Type II secretion system protein F"/>
    <property type="match status" value="1"/>
</dbReference>
<dbReference type="AlphaFoldDB" id="A0A1G1XY79"/>
<evidence type="ECO:0000256" key="4">
    <source>
        <dbReference type="ARBA" id="ARBA00022519"/>
    </source>
</evidence>
<dbReference type="InterPro" id="IPR042094">
    <property type="entry name" value="T2SS_GspF_sf"/>
</dbReference>
<keyword evidence="5 8" id="KW-0812">Transmembrane</keyword>
<feature type="transmembrane region" description="Helical" evidence="8">
    <location>
        <begin position="210"/>
        <end position="236"/>
    </location>
</feature>
<comment type="caution">
    <text evidence="10">The sequence shown here is derived from an EMBL/GenBank/DDBJ whole genome shotgun (WGS) entry which is preliminary data.</text>
</comment>
<feature type="domain" description="Type II secretion system protein GspF" evidence="9">
    <location>
        <begin position="68"/>
        <end position="191"/>
    </location>
</feature>
<evidence type="ECO:0000259" key="9">
    <source>
        <dbReference type="Pfam" id="PF00482"/>
    </source>
</evidence>
<dbReference type="GO" id="GO:0005886">
    <property type="term" value="C:plasma membrane"/>
    <property type="evidence" value="ECO:0007669"/>
    <property type="project" value="UniProtKB-SubCell"/>
</dbReference>
<feature type="transmembrane region" description="Helical" evidence="8">
    <location>
        <begin position="168"/>
        <end position="190"/>
    </location>
</feature>
<feature type="domain" description="Type II secretion system protein GspF" evidence="9">
    <location>
        <begin position="271"/>
        <end position="393"/>
    </location>
</feature>
<keyword evidence="4" id="KW-0997">Cell inner membrane</keyword>
<dbReference type="PANTHER" id="PTHR30012">
    <property type="entry name" value="GENERAL SECRETION PATHWAY PROTEIN"/>
    <property type="match status" value="1"/>
</dbReference>
<dbReference type="InterPro" id="IPR018076">
    <property type="entry name" value="T2SS_GspF_dom"/>
</dbReference>
<evidence type="ECO:0000256" key="7">
    <source>
        <dbReference type="ARBA" id="ARBA00023136"/>
    </source>
</evidence>
<evidence type="ECO:0000256" key="1">
    <source>
        <dbReference type="ARBA" id="ARBA00004429"/>
    </source>
</evidence>
<dbReference type="PANTHER" id="PTHR30012:SF0">
    <property type="entry name" value="TYPE II SECRETION SYSTEM PROTEIN F-RELATED"/>
    <property type="match status" value="1"/>
</dbReference>
<comment type="subcellular location">
    <subcellularLocation>
        <location evidence="1">Cell inner membrane</location>
        <topology evidence="1">Multi-pass membrane protein</topology>
    </subcellularLocation>
</comment>
<organism evidence="10 11">
    <name type="scientific">Candidatus Buchananbacteria bacterium RIFCSPHIGHO2_01_FULL_44_11</name>
    <dbReference type="NCBI Taxonomy" id="1797535"/>
    <lineage>
        <taxon>Bacteria</taxon>
        <taxon>Candidatus Buchananiibacteriota</taxon>
    </lineage>
</organism>
<dbReference type="Pfam" id="PF00482">
    <property type="entry name" value="T2SSF"/>
    <property type="match status" value="2"/>
</dbReference>
<feature type="transmembrane region" description="Helical" evidence="8">
    <location>
        <begin position="374"/>
        <end position="395"/>
    </location>
</feature>
<evidence type="ECO:0000313" key="11">
    <source>
        <dbReference type="Proteomes" id="UP000178240"/>
    </source>
</evidence>
<dbReference type="EMBL" id="MHIE01000029">
    <property type="protein sequence ID" value="OGY45019.1"/>
    <property type="molecule type" value="Genomic_DNA"/>
</dbReference>
<dbReference type="Proteomes" id="UP000178240">
    <property type="component" value="Unassembled WGS sequence"/>
</dbReference>
<name>A0A1G1XY79_9BACT</name>
<comment type="similarity">
    <text evidence="2">Belongs to the GSP F family.</text>
</comment>
<dbReference type="InterPro" id="IPR003004">
    <property type="entry name" value="GspF/PilC"/>
</dbReference>
<dbReference type="PRINTS" id="PR00812">
    <property type="entry name" value="BCTERIALGSPF"/>
</dbReference>
<reference evidence="10 11" key="1">
    <citation type="journal article" date="2016" name="Nat. Commun.">
        <title>Thousands of microbial genomes shed light on interconnected biogeochemical processes in an aquifer system.</title>
        <authorList>
            <person name="Anantharaman K."/>
            <person name="Brown C.T."/>
            <person name="Hug L.A."/>
            <person name="Sharon I."/>
            <person name="Castelle C.J."/>
            <person name="Probst A.J."/>
            <person name="Thomas B.C."/>
            <person name="Singh A."/>
            <person name="Wilkins M.J."/>
            <person name="Karaoz U."/>
            <person name="Brodie E.L."/>
            <person name="Williams K.H."/>
            <person name="Hubbard S.S."/>
            <person name="Banfield J.F."/>
        </authorList>
    </citation>
    <scope>NUCLEOTIDE SEQUENCE [LARGE SCALE GENOMIC DNA]</scope>
</reference>
<keyword evidence="6 8" id="KW-1133">Transmembrane helix</keyword>
<protein>
    <recommendedName>
        <fullName evidence="9">Type II secretion system protein GspF domain-containing protein</fullName>
    </recommendedName>
</protein>
<sequence>MPYFHYKARSENSETVEGTIQAASADVAAEILDDKNLTILDLTEEKGTFFQSSLKIFNRVKVKDLVIFSRQLSVLVSATIPLVQGLRVLVAQTVSPVLKSIVSEVADDVEGGAKLSAALGRHPQAFSNFFVSIIKAGETSGKLDEVLNYLADQQEKDYDLNSKIKGAMIYPAFILTGLFVVGALMMIVVVPQLTEVLEETGAELPTSTKILIAVSDFLAAFWWLLGLGIIAFIAGLKVVIKTKAGHYYFDYFKLKIPILGKLFQKIILVRFTRSLNTLLTGGVVLAKSLEIVADVSGNEVYKKLILNTVREVEDGNPIAAAFLNSKEVPLMVSQMLNLGEKTGRLDDILDKLSNFYNREVDNMVSNLVSLIEPLVMVLMGVAVGLLVSAIILPMYNLASSL</sequence>
<evidence type="ECO:0000256" key="8">
    <source>
        <dbReference type="SAM" id="Phobius"/>
    </source>
</evidence>
<accession>A0A1G1XY79</accession>
<dbReference type="STRING" id="1797535.A2744_02750"/>
<keyword evidence="7 8" id="KW-0472">Membrane</keyword>
<dbReference type="Gene3D" id="1.20.81.30">
    <property type="entry name" value="Type II secretion system (T2SS), domain F"/>
    <property type="match status" value="2"/>
</dbReference>